<dbReference type="CDD" id="cd07958">
    <property type="entry name" value="Anticodon_Ia_Leu_BEm"/>
    <property type="match status" value="1"/>
</dbReference>
<evidence type="ECO:0000256" key="7">
    <source>
        <dbReference type="ARBA" id="ARBA00023146"/>
    </source>
</evidence>
<comment type="catalytic activity">
    <reaction evidence="8 9">
        <text>tRNA(Leu) + L-leucine + ATP = L-leucyl-tRNA(Leu) + AMP + diphosphate</text>
        <dbReference type="Rhea" id="RHEA:11688"/>
        <dbReference type="Rhea" id="RHEA-COMP:9613"/>
        <dbReference type="Rhea" id="RHEA-COMP:9622"/>
        <dbReference type="ChEBI" id="CHEBI:30616"/>
        <dbReference type="ChEBI" id="CHEBI:33019"/>
        <dbReference type="ChEBI" id="CHEBI:57427"/>
        <dbReference type="ChEBI" id="CHEBI:78442"/>
        <dbReference type="ChEBI" id="CHEBI:78494"/>
        <dbReference type="ChEBI" id="CHEBI:456215"/>
        <dbReference type="EC" id="6.1.1.4"/>
    </reaction>
</comment>
<dbReference type="Pfam" id="PF00133">
    <property type="entry name" value="tRNA-synt_1"/>
    <property type="match status" value="1"/>
</dbReference>
<dbReference type="GO" id="GO:0004823">
    <property type="term" value="F:leucine-tRNA ligase activity"/>
    <property type="evidence" value="ECO:0007669"/>
    <property type="project" value="UniProtKB-UniRule"/>
</dbReference>
<keyword evidence="2 9" id="KW-0963">Cytoplasm</keyword>
<evidence type="ECO:0000256" key="3">
    <source>
        <dbReference type="ARBA" id="ARBA00022598"/>
    </source>
</evidence>
<dbReference type="CDD" id="cd00812">
    <property type="entry name" value="LeuRS_core"/>
    <property type="match status" value="1"/>
</dbReference>
<dbReference type="Pfam" id="PF08264">
    <property type="entry name" value="Anticodon_1"/>
    <property type="match status" value="1"/>
</dbReference>
<dbReference type="SUPFAM" id="SSF50677">
    <property type="entry name" value="ValRS/IleRS/LeuRS editing domain"/>
    <property type="match status" value="1"/>
</dbReference>
<dbReference type="Proteomes" id="UP000011866">
    <property type="component" value="Chromosome"/>
</dbReference>
<dbReference type="PANTHER" id="PTHR43740:SF2">
    <property type="entry name" value="LEUCINE--TRNA LIGASE, MITOCHONDRIAL"/>
    <property type="match status" value="1"/>
</dbReference>
<dbReference type="SUPFAM" id="SSF47323">
    <property type="entry name" value="Anticodon-binding domain of a subclass of class I aminoacyl-tRNA synthetases"/>
    <property type="match status" value="1"/>
</dbReference>
<feature type="domain" description="Methionyl/Valyl/Leucyl/Isoleucyl-tRNA synthetase anticodon-binding" evidence="12">
    <location>
        <begin position="700"/>
        <end position="820"/>
    </location>
</feature>
<evidence type="ECO:0000256" key="2">
    <source>
        <dbReference type="ARBA" id="ARBA00022490"/>
    </source>
</evidence>
<feature type="short sequence motif" description="'KMSKS' region" evidence="9">
    <location>
        <begin position="621"/>
        <end position="625"/>
    </location>
</feature>
<dbReference type="InterPro" id="IPR001412">
    <property type="entry name" value="aa-tRNA-synth_I_CS"/>
</dbReference>
<dbReference type="FunFam" id="3.10.20.590:FF:000001">
    <property type="entry name" value="Leucine--tRNA ligase"/>
    <property type="match status" value="1"/>
</dbReference>
<dbReference type="InterPro" id="IPR002300">
    <property type="entry name" value="aa-tRNA-synth_Ia"/>
</dbReference>
<dbReference type="InterPro" id="IPR025709">
    <property type="entry name" value="Leu_tRNA-synth_edit"/>
</dbReference>
<evidence type="ECO:0000256" key="6">
    <source>
        <dbReference type="ARBA" id="ARBA00022917"/>
    </source>
</evidence>
<sequence length="860" mass="96166">MMQETYQPHTIEPAVQQQWEANQVFKAVVDTNKEKFYCLSMFPYPSGRLHMGHVRNYTIGDVVSRFQRMQGKNVMQPMGWDAFGLPAENAAIKHKVAPAKWTKENIAYMKGQLKSLGFGYDWDREIATCDPEYYRWEQWFFTTLIDKGLAYKKVSAVNWCPNDQTVLANEQVIDGCCWRCDSVVERKEIPQWFIRITAYAEELLNDLDQLEGWPDQVKAMQRNWIGKSRGVQMRFGLKDRSDELEIYTTRPDTLMGVSYLAVAAGHALAKEAAATNSELAAFLDECKKSGTAEADLATVEKKGMATGFTAIHPISGAEVPVWVANFVLMEYGTGAVMAVPAHDQRDWEFANKYDLAINQVIEGINGEEIDLAAAAFTEKGVLINSGEFDGLAFEQAFDAIAAKLVELGKGEVKTNYRLRDWGVSRQRYWGSPIPVIRNAAGDTMPAPASLQPVILPTDVVMDGINSPIKNNPEFENIELDGEPVFRETDTFDTFMESSWYYARYCSPRCDDAMLDPKEANYWLPVDQYIGGIEHAILHLLYARFFHKLLRDAGLVESDEPFKSLLCQGMVLAEAFYTTNDNGAKEWVNAADVTIERDEKGRLLTAHRTVDGVEVQYSGMIKMSKSKNNGVDPQEAIELYGADTVRLYTMFAAPPEQTLEWSDSGVQGSQKFLQRVWRLSYELLQQANAGTLENLSKDEQDVRRKVHETIQKVSDDIGRRYNFNTGIAAIMELMNALQKVDLSSNGGRGVVSEGLNAIIRMLSPMAPHITQALWVAFGNDGLVIDATWPVVDESALVRDSITLVVQVNGKLRAKLEAPVSAGKDELEALAMADEAVQKQLEGKTVRKVIVVPGKLVNIVVG</sequence>
<evidence type="ECO:0000256" key="1">
    <source>
        <dbReference type="ARBA" id="ARBA00005594"/>
    </source>
</evidence>
<name>M5E053_9GAMM</name>
<dbReference type="EMBL" id="HF680312">
    <property type="protein sequence ID" value="CCU71119.1"/>
    <property type="molecule type" value="Genomic_DNA"/>
</dbReference>
<dbReference type="AlphaFoldDB" id="M5E053"/>
<keyword evidence="16" id="KW-1185">Reference proteome</keyword>
<feature type="domain" description="Leucyl-tRNA synthetase editing" evidence="14">
    <location>
        <begin position="222"/>
        <end position="404"/>
    </location>
</feature>
<dbReference type="FunFam" id="3.40.50.620:FF:000003">
    <property type="entry name" value="Leucine--tRNA ligase"/>
    <property type="match status" value="1"/>
</dbReference>
<dbReference type="SUPFAM" id="SSF52374">
    <property type="entry name" value="Nucleotidylyl transferase"/>
    <property type="match status" value="1"/>
</dbReference>
<dbReference type="Gene3D" id="3.10.20.590">
    <property type="match status" value="1"/>
</dbReference>
<evidence type="ECO:0000259" key="11">
    <source>
        <dbReference type="Pfam" id="PF00133"/>
    </source>
</evidence>
<evidence type="ECO:0000256" key="4">
    <source>
        <dbReference type="ARBA" id="ARBA00022741"/>
    </source>
</evidence>
<feature type="domain" description="Methionyl/Leucyl tRNA synthetase" evidence="13">
    <location>
        <begin position="40"/>
        <end position="182"/>
    </location>
</feature>
<dbReference type="InterPro" id="IPR013155">
    <property type="entry name" value="M/V/L/I-tRNA-synth_anticd-bd"/>
</dbReference>
<dbReference type="EC" id="6.1.1.4" evidence="9"/>
<dbReference type="PANTHER" id="PTHR43740">
    <property type="entry name" value="LEUCYL-TRNA SYNTHETASE"/>
    <property type="match status" value="1"/>
</dbReference>
<keyword evidence="5 9" id="KW-0067">ATP-binding</keyword>
<keyword evidence="4 9" id="KW-0547">Nucleotide-binding</keyword>
<evidence type="ECO:0000313" key="16">
    <source>
        <dbReference type="Proteomes" id="UP000011866"/>
    </source>
</evidence>
<dbReference type="InterPro" id="IPR002302">
    <property type="entry name" value="Leu-tRNA-ligase"/>
</dbReference>
<dbReference type="Gene3D" id="1.10.730.10">
    <property type="entry name" value="Isoleucyl-tRNA Synthetase, Domain 1"/>
    <property type="match status" value="2"/>
</dbReference>
<evidence type="ECO:0000259" key="13">
    <source>
        <dbReference type="Pfam" id="PF09334"/>
    </source>
</evidence>
<feature type="short sequence motif" description="'HIGH' region" evidence="9">
    <location>
        <begin position="43"/>
        <end position="53"/>
    </location>
</feature>
<dbReference type="HOGENOM" id="CLU_004427_0_0_6"/>
<dbReference type="GO" id="GO:0005524">
    <property type="term" value="F:ATP binding"/>
    <property type="evidence" value="ECO:0007669"/>
    <property type="project" value="UniProtKB-UniRule"/>
</dbReference>
<protein>
    <recommendedName>
        <fullName evidence="9">Leucine--tRNA ligase</fullName>
        <ecNumber evidence="9">6.1.1.4</ecNumber>
    </recommendedName>
    <alternativeName>
        <fullName evidence="9">Leucyl-tRNA synthetase</fullName>
        <shortName evidence="9">LeuRS</shortName>
    </alternativeName>
</protein>
<evidence type="ECO:0000259" key="12">
    <source>
        <dbReference type="Pfam" id="PF08264"/>
    </source>
</evidence>
<feature type="domain" description="Aminoacyl-tRNA synthetase class Ia" evidence="11">
    <location>
        <begin position="418"/>
        <end position="573"/>
    </location>
</feature>
<dbReference type="Pfam" id="PF13603">
    <property type="entry name" value="tRNA-synt_1_2"/>
    <property type="match status" value="1"/>
</dbReference>
<dbReference type="PATRIC" id="fig|1298593.3.peg.653"/>
<evidence type="ECO:0000313" key="15">
    <source>
        <dbReference type="EMBL" id="CCU71119.1"/>
    </source>
</evidence>
<dbReference type="GO" id="GO:0005829">
    <property type="term" value="C:cytosol"/>
    <property type="evidence" value="ECO:0007669"/>
    <property type="project" value="TreeGrafter"/>
</dbReference>
<organism evidence="15 16">
    <name type="scientific">Thalassolituus oleivorans MIL-1</name>
    <dbReference type="NCBI Taxonomy" id="1298593"/>
    <lineage>
        <taxon>Bacteria</taxon>
        <taxon>Pseudomonadati</taxon>
        <taxon>Pseudomonadota</taxon>
        <taxon>Gammaproteobacteria</taxon>
        <taxon>Oceanospirillales</taxon>
        <taxon>Oceanospirillaceae</taxon>
        <taxon>Thalassolituus</taxon>
    </lineage>
</organism>
<dbReference type="FunFam" id="2.20.28.290:FF:000001">
    <property type="entry name" value="Leucine--tRNA ligase"/>
    <property type="match status" value="1"/>
</dbReference>
<dbReference type="FunFam" id="3.90.740.10:FF:000012">
    <property type="entry name" value="Leucine--tRNA ligase"/>
    <property type="match status" value="1"/>
</dbReference>
<dbReference type="InterPro" id="IPR014729">
    <property type="entry name" value="Rossmann-like_a/b/a_fold"/>
</dbReference>
<dbReference type="Gene3D" id="2.20.28.290">
    <property type="match status" value="1"/>
</dbReference>
<dbReference type="FunFam" id="1.10.730.10:FF:000011">
    <property type="entry name" value="Leucine--tRNA ligase chloroplastic/mitochondrial"/>
    <property type="match status" value="1"/>
</dbReference>
<evidence type="ECO:0000256" key="9">
    <source>
        <dbReference type="HAMAP-Rule" id="MF_00049"/>
    </source>
</evidence>
<keyword evidence="7 9" id="KW-0030">Aminoacyl-tRNA synthetase</keyword>
<dbReference type="FunFam" id="3.40.50.620:FF:000124">
    <property type="entry name" value="Leucine--tRNA ligase"/>
    <property type="match status" value="1"/>
</dbReference>
<dbReference type="PRINTS" id="PR00985">
    <property type="entry name" value="TRNASYNTHLEU"/>
</dbReference>
<dbReference type="InterPro" id="IPR009080">
    <property type="entry name" value="tRNAsynth_Ia_anticodon-bd"/>
</dbReference>
<feature type="binding site" evidence="9">
    <location>
        <position position="624"/>
    </location>
    <ligand>
        <name>ATP</name>
        <dbReference type="ChEBI" id="CHEBI:30616"/>
    </ligand>
</feature>
<dbReference type="GO" id="GO:0006429">
    <property type="term" value="P:leucyl-tRNA aminoacylation"/>
    <property type="evidence" value="ECO:0007669"/>
    <property type="project" value="UniProtKB-UniRule"/>
</dbReference>
<gene>
    <name evidence="9" type="primary">leuS</name>
    <name evidence="15" type="ORF">TOL_0681</name>
</gene>
<dbReference type="PROSITE" id="PS00178">
    <property type="entry name" value="AA_TRNA_LIGASE_I"/>
    <property type="match status" value="1"/>
</dbReference>
<dbReference type="InterPro" id="IPR015413">
    <property type="entry name" value="Methionyl/Leucyl_tRNA_Synth"/>
</dbReference>
<accession>M5E053</accession>
<dbReference type="HAMAP" id="MF_00049_B">
    <property type="entry name" value="Leu_tRNA_synth_B"/>
    <property type="match status" value="1"/>
</dbReference>
<dbReference type="Pfam" id="PF09334">
    <property type="entry name" value="tRNA-synt_1g"/>
    <property type="match status" value="1"/>
</dbReference>
<dbReference type="InterPro" id="IPR009008">
    <property type="entry name" value="Val/Leu/Ile-tRNA-synth_edit"/>
</dbReference>
<evidence type="ECO:0000256" key="8">
    <source>
        <dbReference type="ARBA" id="ARBA00047469"/>
    </source>
</evidence>
<dbReference type="Gene3D" id="3.40.50.620">
    <property type="entry name" value="HUPs"/>
    <property type="match status" value="1"/>
</dbReference>
<comment type="subcellular location">
    <subcellularLocation>
        <location evidence="9">Cytoplasm</location>
    </subcellularLocation>
</comment>
<dbReference type="STRING" id="187493.CN03_14690"/>
<evidence type="ECO:0000256" key="10">
    <source>
        <dbReference type="RuleBase" id="RU363035"/>
    </source>
</evidence>
<proteinExistence type="inferred from homology"/>
<comment type="similarity">
    <text evidence="1 9 10">Belongs to the class-I aminoacyl-tRNA synthetase family.</text>
</comment>
<keyword evidence="6 9" id="KW-0648">Protein biosynthesis</keyword>
<keyword evidence="3 9" id="KW-0436">Ligase</keyword>
<dbReference type="Gene3D" id="3.90.740.10">
    <property type="entry name" value="Valyl/Leucyl/Isoleucyl-tRNA synthetase, editing domain"/>
    <property type="match status" value="1"/>
</dbReference>
<dbReference type="NCBIfam" id="TIGR00396">
    <property type="entry name" value="leuS_bact"/>
    <property type="match status" value="1"/>
</dbReference>
<reference evidence="15 16" key="1">
    <citation type="journal article" date="2013" name="Genome Announc.">
        <title>Genome Sequence of Thalassolituus oleivorans MIL-1 (DSM 14913T).</title>
        <authorList>
            <person name="Golyshin P.N."/>
            <person name="Werner J."/>
            <person name="Chernikova T.N."/>
            <person name="Tran H."/>
            <person name="Ferrer M."/>
            <person name="Yakimov M.M."/>
            <person name="Teeling H."/>
            <person name="Golyshina O.V."/>
        </authorList>
    </citation>
    <scope>NUCLEOTIDE SEQUENCE [LARGE SCALE GENOMIC DNA]</scope>
    <source>
        <strain evidence="15 16">MIL-1</strain>
    </source>
</reference>
<dbReference type="eggNOG" id="COG0495">
    <property type="taxonomic scope" value="Bacteria"/>
</dbReference>
<dbReference type="GO" id="GO:0002161">
    <property type="term" value="F:aminoacyl-tRNA deacylase activity"/>
    <property type="evidence" value="ECO:0007669"/>
    <property type="project" value="InterPro"/>
</dbReference>
<evidence type="ECO:0000259" key="14">
    <source>
        <dbReference type="Pfam" id="PF13603"/>
    </source>
</evidence>
<evidence type="ECO:0000256" key="5">
    <source>
        <dbReference type="ARBA" id="ARBA00022840"/>
    </source>
</evidence>
<dbReference type="KEGG" id="tol:TOL_0681"/>